<gene>
    <name evidence="2" type="ORF">ACFSSB_09085</name>
</gene>
<feature type="compositionally biased region" description="Polar residues" evidence="1">
    <location>
        <begin position="45"/>
        <end position="58"/>
    </location>
</feature>
<comment type="caution">
    <text evidence="2">The sequence shown here is derived from an EMBL/GenBank/DDBJ whole genome shotgun (WGS) entry which is preliminary data.</text>
</comment>
<evidence type="ECO:0000256" key="1">
    <source>
        <dbReference type="SAM" id="MobiDB-lite"/>
    </source>
</evidence>
<reference evidence="3" key="1">
    <citation type="journal article" date="2019" name="Int. J. Syst. Evol. Microbiol.">
        <title>The Global Catalogue of Microorganisms (GCM) 10K type strain sequencing project: providing services to taxonomists for standard genome sequencing and annotation.</title>
        <authorList>
            <consortium name="The Broad Institute Genomics Platform"/>
            <consortium name="The Broad Institute Genome Sequencing Center for Infectious Disease"/>
            <person name="Wu L."/>
            <person name="Ma J."/>
        </authorList>
    </citation>
    <scope>NUCLEOTIDE SEQUENCE [LARGE SCALE GENOMIC DNA]</scope>
    <source>
        <strain evidence="3">KCTC 42808</strain>
    </source>
</reference>
<sequence length="58" mass="6744">MKKNNFLFIVLIVFAIALVTAQIMLLFDINLNSSVDTRSTDDYNRNYTSRNNKPIVNY</sequence>
<evidence type="ECO:0000313" key="2">
    <source>
        <dbReference type="EMBL" id="MFD2542471.1"/>
    </source>
</evidence>
<organism evidence="2 3">
    <name type="scientific">Lacinutrix gracilariae</name>
    <dbReference type="NCBI Taxonomy" id="1747198"/>
    <lineage>
        <taxon>Bacteria</taxon>
        <taxon>Pseudomonadati</taxon>
        <taxon>Bacteroidota</taxon>
        <taxon>Flavobacteriia</taxon>
        <taxon>Flavobacteriales</taxon>
        <taxon>Flavobacteriaceae</taxon>
        <taxon>Lacinutrix</taxon>
    </lineage>
</organism>
<proteinExistence type="predicted"/>
<keyword evidence="3" id="KW-1185">Reference proteome</keyword>
<accession>A0ABW5K126</accession>
<dbReference type="Proteomes" id="UP001597467">
    <property type="component" value="Unassembled WGS sequence"/>
</dbReference>
<name>A0ABW5K126_9FLAO</name>
<dbReference type="EMBL" id="JBHULM010000011">
    <property type="protein sequence ID" value="MFD2542471.1"/>
    <property type="molecule type" value="Genomic_DNA"/>
</dbReference>
<protein>
    <submittedName>
        <fullName evidence="2">Uncharacterized protein</fullName>
    </submittedName>
</protein>
<evidence type="ECO:0000313" key="3">
    <source>
        <dbReference type="Proteomes" id="UP001597467"/>
    </source>
</evidence>
<feature type="region of interest" description="Disordered" evidence="1">
    <location>
        <begin position="35"/>
        <end position="58"/>
    </location>
</feature>